<dbReference type="RefSeq" id="WP_026748913.1">
    <property type="nucleotide sequence ID" value="NZ_AP019831.1"/>
</dbReference>
<dbReference type="EMBL" id="AP019831">
    <property type="protein sequence ID" value="BBM46086.1"/>
    <property type="molecule type" value="Genomic_DNA"/>
</dbReference>
<protein>
    <submittedName>
        <fullName evidence="2">Uncharacterized protein</fullName>
    </submittedName>
</protein>
<dbReference type="OrthoDB" id="9957264at2"/>
<sequence length="72" mass="8603">MPYKNKRRSLRFLLFLILCTITFSAENSKKIEKVNLEGFISDHEIIYHINLLKNNSKENIDKKNFELENESE</sequence>
<evidence type="ECO:0000313" key="3">
    <source>
        <dbReference type="Proteomes" id="UP000422644"/>
    </source>
</evidence>
<evidence type="ECO:0000313" key="2">
    <source>
        <dbReference type="EMBL" id="BBM46086.1"/>
    </source>
</evidence>
<feature type="chain" id="PRO_5021777406" evidence="1">
    <location>
        <begin position="26"/>
        <end position="72"/>
    </location>
</feature>
<evidence type="ECO:0000256" key="1">
    <source>
        <dbReference type="SAM" id="SignalP"/>
    </source>
</evidence>
<name>A0A510K3E0_9FUSO</name>
<keyword evidence="3" id="KW-1185">Reference proteome</keyword>
<gene>
    <name evidence="2" type="ORF">JMUB3870_2213</name>
</gene>
<dbReference type="Proteomes" id="UP000422644">
    <property type="component" value="Chromosome"/>
</dbReference>
<organism evidence="2 3">
    <name type="scientific">Leptotrichia trevisanii</name>
    <dbReference type="NCBI Taxonomy" id="109328"/>
    <lineage>
        <taxon>Bacteria</taxon>
        <taxon>Fusobacteriati</taxon>
        <taxon>Fusobacteriota</taxon>
        <taxon>Fusobacteriia</taxon>
        <taxon>Fusobacteriales</taxon>
        <taxon>Leptotrichiaceae</taxon>
        <taxon>Leptotrichia</taxon>
    </lineage>
</organism>
<keyword evidence="1" id="KW-0732">Signal</keyword>
<dbReference type="AlphaFoldDB" id="A0A510K3E0"/>
<feature type="signal peptide" evidence="1">
    <location>
        <begin position="1"/>
        <end position="25"/>
    </location>
</feature>
<reference evidence="2 3" key="1">
    <citation type="submission" date="2019-07" db="EMBL/GenBank/DDBJ databases">
        <title>Complete Genome Sequence of Leptotrichia trevisanii Strain JMUB3870.</title>
        <authorList>
            <person name="Watanabe S."/>
            <person name="Cui L."/>
        </authorList>
    </citation>
    <scope>NUCLEOTIDE SEQUENCE [LARGE SCALE GENOMIC DNA]</scope>
    <source>
        <strain evidence="2 3">JMUB3870</strain>
    </source>
</reference>
<accession>A0A510K3E0</accession>
<proteinExistence type="predicted"/>